<reference evidence="6 7" key="1">
    <citation type="submission" date="2024-10" db="EMBL/GenBank/DDBJ databases">
        <authorList>
            <person name="Riesco R."/>
        </authorList>
    </citation>
    <scope>NUCLEOTIDE SEQUENCE [LARGE SCALE GENOMIC DNA]</scope>
    <source>
        <strain evidence="6 7">NCIMB 15449</strain>
    </source>
</reference>
<dbReference type="PROSITE" id="PS50977">
    <property type="entry name" value="HTH_TETR_2"/>
    <property type="match status" value="1"/>
</dbReference>
<evidence type="ECO:0000256" key="1">
    <source>
        <dbReference type="ARBA" id="ARBA00023015"/>
    </source>
</evidence>
<accession>A0ABW7JJG5</accession>
<dbReference type="PANTHER" id="PTHR30055:SF220">
    <property type="entry name" value="TETR-FAMILY REGULATORY PROTEIN"/>
    <property type="match status" value="1"/>
</dbReference>
<dbReference type="SUPFAM" id="SSF48498">
    <property type="entry name" value="Tetracyclin repressor-like, C-terminal domain"/>
    <property type="match status" value="1"/>
</dbReference>
<protein>
    <submittedName>
        <fullName evidence="6">TetR/AcrR family transcriptional regulator</fullName>
    </submittedName>
</protein>
<feature type="domain" description="HTH tetR-type" evidence="5">
    <location>
        <begin position="13"/>
        <end position="73"/>
    </location>
</feature>
<dbReference type="Pfam" id="PF13305">
    <property type="entry name" value="TetR_C_33"/>
    <property type="match status" value="1"/>
</dbReference>
<dbReference type="InterPro" id="IPR001647">
    <property type="entry name" value="HTH_TetR"/>
</dbReference>
<organism evidence="6 7">
    <name type="scientific">Antrihabitans spumae</name>
    <dbReference type="NCBI Taxonomy" id="3373370"/>
    <lineage>
        <taxon>Bacteria</taxon>
        <taxon>Bacillati</taxon>
        <taxon>Actinomycetota</taxon>
        <taxon>Actinomycetes</taxon>
        <taxon>Mycobacteriales</taxon>
        <taxon>Nocardiaceae</taxon>
        <taxon>Antrihabitans</taxon>
    </lineage>
</organism>
<keyword evidence="2 4" id="KW-0238">DNA-binding</keyword>
<evidence type="ECO:0000256" key="4">
    <source>
        <dbReference type="PROSITE-ProRule" id="PRU00335"/>
    </source>
</evidence>
<keyword evidence="3" id="KW-0804">Transcription</keyword>
<evidence type="ECO:0000256" key="2">
    <source>
        <dbReference type="ARBA" id="ARBA00023125"/>
    </source>
</evidence>
<evidence type="ECO:0000256" key="3">
    <source>
        <dbReference type="ARBA" id="ARBA00023163"/>
    </source>
</evidence>
<sequence>MTEADARRHYHHGDLRATAVAAAVAEVEEVGVSAASMRRIARRAGVSHAALAHHFVDKTGLFTAVAAEGFTRMAAAIAPTASGDLGFLFGGGEYVKFALENRGFYEVLFRPYLCDQTDPALEQARTAAFDVLYSSARRSLIASRDPETVTDADVASLVIAGWSMSHGYATLLGTENLVDRPSGDLLRGVELLASLLPNGAA</sequence>
<dbReference type="InterPro" id="IPR009057">
    <property type="entry name" value="Homeodomain-like_sf"/>
</dbReference>
<evidence type="ECO:0000259" key="5">
    <source>
        <dbReference type="PROSITE" id="PS50977"/>
    </source>
</evidence>
<dbReference type="EMBL" id="JBIMSO010000016">
    <property type="protein sequence ID" value="MFH5207349.1"/>
    <property type="molecule type" value="Genomic_DNA"/>
</dbReference>
<dbReference type="PANTHER" id="PTHR30055">
    <property type="entry name" value="HTH-TYPE TRANSCRIPTIONAL REGULATOR RUTR"/>
    <property type="match status" value="1"/>
</dbReference>
<dbReference type="Proteomes" id="UP001609175">
    <property type="component" value="Unassembled WGS sequence"/>
</dbReference>
<comment type="caution">
    <text evidence="6">The sequence shown here is derived from an EMBL/GenBank/DDBJ whole genome shotgun (WGS) entry which is preliminary data.</text>
</comment>
<dbReference type="InterPro" id="IPR036271">
    <property type="entry name" value="Tet_transcr_reg_TetR-rel_C_sf"/>
</dbReference>
<gene>
    <name evidence="6" type="ORF">ACHIPZ_03810</name>
</gene>
<dbReference type="SUPFAM" id="SSF46689">
    <property type="entry name" value="Homeodomain-like"/>
    <property type="match status" value="1"/>
</dbReference>
<evidence type="ECO:0000313" key="7">
    <source>
        <dbReference type="Proteomes" id="UP001609175"/>
    </source>
</evidence>
<dbReference type="Pfam" id="PF00440">
    <property type="entry name" value="TetR_N"/>
    <property type="match status" value="1"/>
</dbReference>
<keyword evidence="1" id="KW-0805">Transcription regulation</keyword>
<proteinExistence type="predicted"/>
<dbReference type="InterPro" id="IPR025996">
    <property type="entry name" value="MT1864/Rv1816-like_C"/>
</dbReference>
<evidence type="ECO:0000313" key="6">
    <source>
        <dbReference type="EMBL" id="MFH5207349.1"/>
    </source>
</evidence>
<name>A0ABW7JJG5_9NOCA</name>
<dbReference type="InterPro" id="IPR050109">
    <property type="entry name" value="HTH-type_TetR-like_transc_reg"/>
</dbReference>
<dbReference type="RefSeq" id="WP_395112767.1">
    <property type="nucleotide sequence ID" value="NZ_JBIMSO010000016.1"/>
</dbReference>
<dbReference type="Gene3D" id="1.10.357.10">
    <property type="entry name" value="Tetracycline Repressor, domain 2"/>
    <property type="match status" value="1"/>
</dbReference>
<feature type="DNA-binding region" description="H-T-H motif" evidence="4">
    <location>
        <begin position="36"/>
        <end position="55"/>
    </location>
</feature>